<evidence type="ECO:0000313" key="2">
    <source>
        <dbReference type="Proteomes" id="UP001595847"/>
    </source>
</evidence>
<dbReference type="RefSeq" id="WP_378535783.1">
    <property type="nucleotide sequence ID" value="NZ_JBHSBH010000012.1"/>
</dbReference>
<proteinExistence type="predicted"/>
<dbReference type="Pfam" id="PF19730">
    <property type="entry name" value="DUF6221"/>
    <property type="match status" value="1"/>
</dbReference>
<dbReference type="InterPro" id="IPR046193">
    <property type="entry name" value="DUF6221"/>
</dbReference>
<keyword evidence="2" id="KW-1185">Reference proteome</keyword>
<gene>
    <name evidence="1" type="ORF">ACFOVU_19835</name>
</gene>
<reference evidence="2" key="1">
    <citation type="journal article" date="2019" name="Int. J. Syst. Evol. Microbiol.">
        <title>The Global Catalogue of Microorganisms (GCM) 10K type strain sequencing project: providing services to taxonomists for standard genome sequencing and annotation.</title>
        <authorList>
            <consortium name="The Broad Institute Genomics Platform"/>
            <consortium name="The Broad Institute Genome Sequencing Center for Infectious Disease"/>
            <person name="Wu L."/>
            <person name="Ma J."/>
        </authorList>
    </citation>
    <scope>NUCLEOTIDE SEQUENCE [LARGE SCALE GENOMIC DNA]</scope>
    <source>
        <strain evidence="2">TBRC 1826</strain>
    </source>
</reference>
<accession>A0ABV8FTE8</accession>
<dbReference type="EMBL" id="JBHSBH010000012">
    <property type="protein sequence ID" value="MFC3998186.1"/>
    <property type="molecule type" value="Genomic_DNA"/>
</dbReference>
<protein>
    <submittedName>
        <fullName evidence="1">DUF6221 family protein</fullName>
    </submittedName>
</protein>
<dbReference type="Proteomes" id="UP001595847">
    <property type="component" value="Unassembled WGS sequence"/>
</dbReference>
<organism evidence="1 2">
    <name type="scientific">Nocardiopsis sediminis</name>
    <dbReference type="NCBI Taxonomy" id="1778267"/>
    <lineage>
        <taxon>Bacteria</taxon>
        <taxon>Bacillati</taxon>
        <taxon>Actinomycetota</taxon>
        <taxon>Actinomycetes</taxon>
        <taxon>Streptosporangiales</taxon>
        <taxon>Nocardiopsidaceae</taxon>
        <taxon>Nocardiopsis</taxon>
    </lineage>
</organism>
<comment type="caution">
    <text evidence="1">The sequence shown here is derived from an EMBL/GenBank/DDBJ whole genome shotgun (WGS) entry which is preliminary data.</text>
</comment>
<sequence length="100" mass="10920">MTIVEFLFARLDEDERAAHAASSATGGPSRARADVDAKRRIVRGYVVAHEACMNGLGAHGRSAAPPPADAWAALHAWRRALEHLAAVYETHPDYEESWRG</sequence>
<name>A0ABV8FTE8_9ACTN</name>
<evidence type="ECO:0000313" key="1">
    <source>
        <dbReference type="EMBL" id="MFC3998186.1"/>
    </source>
</evidence>